<evidence type="ECO:0000313" key="8">
    <source>
        <dbReference type="EMBL" id="VEH70009.1"/>
    </source>
</evidence>
<evidence type="ECO:0000313" key="9">
    <source>
        <dbReference type="Proteomes" id="UP000273044"/>
    </source>
</evidence>
<keyword evidence="4" id="KW-0804">Transcription</keyword>
<dbReference type="RefSeq" id="WP_082793767.1">
    <property type="nucleotide sequence ID" value="NZ_CAJZDL010000048.1"/>
</dbReference>
<keyword evidence="9" id="KW-1185">Reference proteome</keyword>
<evidence type="ECO:0000256" key="4">
    <source>
        <dbReference type="ARBA" id="ARBA00023163"/>
    </source>
</evidence>
<dbReference type="GO" id="GO:0006355">
    <property type="term" value="P:regulation of DNA-templated transcription"/>
    <property type="evidence" value="ECO:0007669"/>
    <property type="project" value="InterPro"/>
</dbReference>
<dbReference type="CDD" id="cd17535">
    <property type="entry name" value="REC_NarL-like"/>
    <property type="match status" value="1"/>
</dbReference>
<feature type="domain" description="Response regulatory" evidence="7">
    <location>
        <begin position="3"/>
        <end position="119"/>
    </location>
</feature>
<proteinExistence type="predicted"/>
<dbReference type="Proteomes" id="UP000273044">
    <property type="component" value="Chromosome"/>
</dbReference>
<dbReference type="Gene3D" id="3.40.50.2300">
    <property type="match status" value="1"/>
</dbReference>
<dbReference type="GO" id="GO:0003677">
    <property type="term" value="F:DNA binding"/>
    <property type="evidence" value="ECO:0007669"/>
    <property type="project" value="UniProtKB-KW"/>
</dbReference>
<evidence type="ECO:0000256" key="1">
    <source>
        <dbReference type="ARBA" id="ARBA00022553"/>
    </source>
</evidence>
<dbReference type="Pfam" id="PF00072">
    <property type="entry name" value="Response_reg"/>
    <property type="match status" value="1"/>
</dbReference>
<dbReference type="SUPFAM" id="SSF52172">
    <property type="entry name" value="CheY-like"/>
    <property type="match status" value="1"/>
</dbReference>
<dbReference type="SUPFAM" id="SSF46894">
    <property type="entry name" value="C-terminal effector domain of the bipartite response regulators"/>
    <property type="match status" value="1"/>
</dbReference>
<dbReference type="InterPro" id="IPR058245">
    <property type="entry name" value="NreC/VraR/RcsB-like_REC"/>
</dbReference>
<organism evidence="8 9">
    <name type="scientific">Arachnia propionica</name>
    <dbReference type="NCBI Taxonomy" id="1750"/>
    <lineage>
        <taxon>Bacteria</taxon>
        <taxon>Bacillati</taxon>
        <taxon>Actinomycetota</taxon>
        <taxon>Actinomycetes</taxon>
        <taxon>Propionibacteriales</taxon>
        <taxon>Propionibacteriaceae</taxon>
        <taxon>Arachnia</taxon>
    </lineage>
</organism>
<dbReference type="EMBL" id="LR134406">
    <property type="protein sequence ID" value="VEH70009.1"/>
    <property type="molecule type" value="Genomic_DNA"/>
</dbReference>
<dbReference type="CDD" id="cd06170">
    <property type="entry name" value="LuxR_C_like"/>
    <property type="match status" value="1"/>
</dbReference>
<dbReference type="InterPro" id="IPR011006">
    <property type="entry name" value="CheY-like_superfamily"/>
</dbReference>
<gene>
    <name evidence="8" type="primary">nreC_3</name>
    <name evidence="8" type="ORF">NCTC12967_01292</name>
</gene>
<evidence type="ECO:0000259" key="6">
    <source>
        <dbReference type="PROSITE" id="PS50043"/>
    </source>
</evidence>
<sequence>MTTIALVDDEPLFTAGLAMIIDSQEDLEVIWQADSGTLALERQQRNPADVILMDIQMPVLDGLETTAELIARGLPGRVMVLTTFDTDDHVIHAIETGASGFLLKNTPPNRLLDAIRTVASGDSVISPGPTRRLLHSLRRGPYHGSSLTPVQLLPSDRLGLEQMTPREREVLALVAAGLTNQEICDRLWLSMPTVKTHVGRLLSKTGSRDRVQLVLFALRTGVTSLEEILQGTS</sequence>
<dbReference type="Pfam" id="PF00196">
    <property type="entry name" value="GerE"/>
    <property type="match status" value="1"/>
</dbReference>
<evidence type="ECO:0000256" key="5">
    <source>
        <dbReference type="PROSITE-ProRule" id="PRU00169"/>
    </source>
</evidence>
<dbReference type="PROSITE" id="PS50043">
    <property type="entry name" value="HTH_LUXR_2"/>
    <property type="match status" value="1"/>
</dbReference>
<dbReference type="InterPro" id="IPR000792">
    <property type="entry name" value="Tscrpt_reg_LuxR_C"/>
</dbReference>
<name>A0A3S4Y6T9_9ACTN</name>
<protein>
    <submittedName>
        <fullName evidence="8">Nitrogen regulation protein C</fullName>
    </submittedName>
</protein>
<dbReference type="GO" id="GO:0000160">
    <property type="term" value="P:phosphorelay signal transduction system"/>
    <property type="evidence" value="ECO:0007669"/>
    <property type="project" value="InterPro"/>
</dbReference>
<feature type="modified residue" description="4-aspartylphosphate" evidence="5">
    <location>
        <position position="54"/>
    </location>
</feature>
<reference evidence="8 9" key="1">
    <citation type="submission" date="2018-12" db="EMBL/GenBank/DDBJ databases">
        <authorList>
            <consortium name="Pathogen Informatics"/>
        </authorList>
    </citation>
    <scope>NUCLEOTIDE SEQUENCE [LARGE SCALE GENOMIC DNA]</scope>
    <source>
        <strain evidence="8 9">NCTC12967</strain>
    </source>
</reference>
<dbReference type="PRINTS" id="PR00038">
    <property type="entry name" value="HTHLUXR"/>
</dbReference>
<dbReference type="SMART" id="SM00448">
    <property type="entry name" value="REC"/>
    <property type="match status" value="1"/>
</dbReference>
<dbReference type="InterPro" id="IPR016032">
    <property type="entry name" value="Sig_transdc_resp-reg_C-effctor"/>
</dbReference>
<dbReference type="PROSITE" id="PS50110">
    <property type="entry name" value="RESPONSE_REGULATORY"/>
    <property type="match status" value="1"/>
</dbReference>
<keyword evidence="2" id="KW-0805">Transcription regulation</keyword>
<accession>A0A3S4Y6T9</accession>
<keyword evidence="3" id="KW-0238">DNA-binding</keyword>
<dbReference type="InterPro" id="IPR001789">
    <property type="entry name" value="Sig_transdc_resp-reg_receiver"/>
</dbReference>
<keyword evidence="1 5" id="KW-0597">Phosphoprotein</keyword>
<dbReference type="PANTHER" id="PTHR43214">
    <property type="entry name" value="TWO-COMPONENT RESPONSE REGULATOR"/>
    <property type="match status" value="1"/>
</dbReference>
<dbReference type="SMART" id="SM00421">
    <property type="entry name" value="HTH_LUXR"/>
    <property type="match status" value="1"/>
</dbReference>
<dbReference type="AlphaFoldDB" id="A0A3S4Y6T9"/>
<evidence type="ECO:0000256" key="3">
    <source>
        <dbReference type="ARBA" id="ARBA00023125"/>
    </source>
</evidence>
<feature type="domain" description="HTH luxR-type" evidence="6">
    <location>
        <begin position="156"/>
        <end position="221"/>
    </location>
</feature>
<evidence type="ECO:0000259" key="7">
    <source>
        <dbReference type="PROSITE" id="PS50110"/>
    </source>
</evidence>
<dbReference type="GeneID" id="64406767"/>
<dbReference type="PANTHER" id="PTHR43214:SF24">
    <property type="entry name" value="TRANSCRIPTIONAL REGULATORY PROTEIN NARL-RELATED"/>
    <property type="match status" value="1"/>
</dbReference>
<dbReference type="InterPro" id="IPR039420">
    <property type="entry name" value="WalR-like"/>
</dbReference>
<evidence type="ECO:0000256" key="2">
    <source>
        <dbReference type="ARBA" id="ARBA00023015"/>
    </source>
</evidence>